<keyword evidence="3" id="KW-1185">Reference proteome</keyword>
<feature type="region of interest" description="Disordered" evidence="1">
    <location>
        <begin position="157"/>
        <end position="196"/>
    </location>
</feature>
<evidence type="ECO:0000313" key="3">
    <source>
        <dbReference type="Proteomes" id="UP000188604"/>
    </source>
</evidence>
<dbReference type="KEGG" id="nch:A0U93_04295"/>
<reference evidence="2 3" key="1">
    <citation type="submission" date="2016-03" db="EMBL/GenBank/DDBJ databases">
        <title>Acetic acid bacteria sequencing.</title>
        <authorList>
            <person name="Brandt J."/>
            <person name="Jakob F."/>
            <person name="Vogel R.F."/>
        </authorList>
    </citation>
    <scope>NUCLEOTIDE SEQUENCE [LARGE SCALE GENOMIC DNA]</scope>
    <source>
        <strain evidence="2 3">NBRC 101099</strain>
    </source>
</reference>
<dbReference type="Pfam" id="PF02620">
    <property type="entry name" value="YceD"/>
    <property type="match status" value="1"/>
</dbReference>
<organism evidence="2 3">
    <name type="scientific">Neoasaia chiangmaiensis</name>
    <dbReference type="NCBI Taxonomy" id="320497"/>
    <lineage>
        <taxon>Bacteria</taxon>
        <taxon>Pseudomonadati</taxon>
        <taxon>Pseudomonadota</taxon>
        <taxon>Alphaproteobacteria</taxon>
        <taxon>Acetobacterales</taxon>
        <taxon>Acetobacteraceae</taxon>
        <taxon>Neoasaia</taxon>
    </lineage>
</organism>
<name>A0A1U9KNB5_9PROT</name>
<dbReference type="Proteomes" id="UP000188604">
    <property type="component" value="Chromosome"/>
</dbReference>
<gene>
    <name evidence="2" type="ORF">A0U93_04295</name>
</gene>
<proteinExistence type="predicted"/>
<sequence length="196" mass="22131">MVRRGAWIIRYCGKEKEMSITPEFSRRLPLHRLGRDAYTETVEATPEECARIAKRLELPGIQSFSCRYRLTAADKGNILTEGWLSAALTQICVITNEPFDDVVAEDFVFRFVPLEQYLEDEALDIEAIDEQPYEGNDVDLGAYAVEQLALALTPFPRKPGAGLEQAVDEVPRDVGEEDDDGFKPFANLSHMMKRSD</sequence>
<protein>
    <recommendedName>
        <fullName evidence="4">Metal-binding protein</fullName>
    </recommendedName>
</protein>
<dbReference type="AlphaFoldDB" id="A0A1U9KNB5"/>
<dbReference type="EMBL" id="CP014691">
    <property type="protein sequence ID" value="AQS87286.1"/>
    <property type="molecule type" value="Genomic_DNA"/>
</dbReference>
<dbReference type="STRING" id="320497.A0U93_04295"/>
<evidence type="ECO:0008006" key="4">
    <source>
        <dbReference type="Google" id="ProtNLM"/>
    </source>
</evidence>
<dbReference type="OrthoDB" id="8443793at2"/>
<evidence type="ECO:0000313" key="2">
    <source>
        <dbReference type="EMBL" id="AQS87286.1"/>
    </source>
</evidence>
<dbReference type="InterPro" id="IPR003772">
    <property type="entry name" value="YceD"/>
</dbReference>
<accession>A0A1U9KNB5</accession>
<evidence type="ECO:0000256" key="1">
    <source>
        <dbReference type="SAM" id="MobiDB-lite"/>
    </source>
</evidence>